<evidence type="ECO:0000313" key="8">
    <source>
        <dbReference type="EMBL" id="QQD24683.1"/>
    </source>
</evidence>
<dbReference type="NCBIfam" id="TIGR03500">
    <property type="entry name" value="FliO_TIGR"/>
    <property type="match status" value="1"/>
</dbReference>
<dbReference type="Pfam" id="PF04347">
    <property type="entry name" value="FliO"/>
    <property type="match status" value="1"/>
</dbReference>
<dbReference type="AlphaFoldDB" id="A0A9X7UZ67"/>
<sequence length="142" mass="15075">MNVFSACANGLIGLAGLCLPVLVWAEEKKLTPPDPLASGGRVFMFLLLILALIIVLAWLVHKTRHFGGLPGMAGNAQPLRLVATLSLGMKEKIAVVQAGDKQLVVGITARQITLLTELDEPLPETQAAPASFADLLKKAIRS</sequence>
<evidence type="ECO:0000256" key="2">
    <source>
        <dbReference type="ARBA" id="ARBA00022692"/>
    </source>
</evidence>
<evidence type="ECO:0000256" key="1">
    <source>
        <dbReference type="ARBA" id="ARBA00022475"/>
    </source>
</evidence>
<evidence type="ECO:0000256" key="3">
    <source>
        <dbReference type="ARBA" id="ARBA00022989"/>
    </source>
</evidence>
<evidence type="ECO:0000256" key="5">
    <source>
        <dbReference type="ARBA" id="ARBA00023143"/>
    </source>
</evidence>
<organism evidence="8 9">
    <name type="scientific">Venatoribacter cucullus</name>
    <dbReference type="NCBI Taxonomy" id="2661630"/>
    <lineage>
        <taxon>Bacteria</taxon>
        <taxon>Pseudomonadati</taxon>
        <taxon>Pseudomonadota</taxon>
        <taxon>Gammaproteobacteria</taxon>
        <taxon>Oceanospirillales</taxon>
        <taxon>Oceanospirillaceae</taxon>
        <taxon>Venatoribacter</taxon>
    </lineage>
</organism>
<dbReference type="GO" id="GO:0009425">
    <property type="term" value="C:bacterial-type flagellum basal body"/>
    <property type="evidence" value="ECO:0007669"/>
    <property type="project" value="UniProtKB-SubCell"/>
</dbReference>
<dbReference type="PANTHER" id="PTHR38766:SF1">
    <property type="entry name" value="FLAGELLAR PROTEIN FLIO"/>
    <property type="match status" value="1"/>
</dbReference>
<evidence type="ECO:0000313" key="9">
    <source>
        <dbReference type="Proteomes" id="UP000596074"/>
    </source>
</evidence>
<dbReference type="InterPro" id="IPR052205">
    <property type="entry name" value="FliO/MopB"/>
</dbReference>
<dbReference type="GO" id="GO:0005886">
    <property type="term" value="C:plasma membrane"/>
    <property type="evidence" value="ECO:0007669"/>
    <property type="project" value="UniProtKB-SubCell"/>
</dbReference>
<evidence type="ECO:0000256" key="4">
    <source>
        <dbReference type="ARBA" id="ARBA00023136"/>
    </source>
</evidence>
<comment type="subcellular location">
    <subcellularLocation>
        <location evidence="7">Cell membrane</location>
    </subcellularLocation>
    <subcellularLocation>
        <location evidence="7">Bacterial flagellum basal body</location>
    </subcellularLocation>
</comment>
<protein>
    <recommendedName>
        <fullName evidence="7">Flagellar protein</fullName>
    </recommendedName>
</protein>
<keyword evidence="8" id="KW-0282">Flagellum</keyword>
<evidence type="ECO:0000256" key="6">
    <source>
        <dbReference type="ARBA" id="ARBA00037937"/>
    </source>
</evidence>
<keyword evidence="3 7" id="KW-1133">Transmembrane helix</keyword>
<name>A0A9X7UZ67_9GAMM</name>
<keyword evidence="5 7" id="KW-0975">Bacterial flagellum</keyword>
<reference evidence="8 9" key="1">
    <citation type="submission" date="2019-11" db="EMBL/GenBank/DDBJ databases">
        <title>Venatorbacter sp. nov. a predator of Campylobacter and other Gram-negative bacteria.</title>
        <authorList>
            <person name="Saeedi A."/>
            <person name="Cummings N.J."/>
            <person name="Connerton I.F."/>
            <person name="Connerton P.L."/>
        </authorList>
    </citation>
    <scope>NUCLEOTIDE SEQUENCE [LARGE SCALE GENOMIC DNA]</scope>
    <source>
        <strain evidence="8">XL5</strain>
    </source>
</reference>
<keyword evidence="4 7" id="KW-0472">Membrane</keyword>
<comment type="similarity">
    <text evidence="6 7">Belongs to the FliO/MopB family.</text>
</comment>
<gene>
    <name evidence="8" type="primary">fliO</name>
    <name evidence="8" type="ORF">GJQ55_09525</name>
</gene>
<dbReference type="EMBL" id="CP046056">
    <property type="protein sequence ID" value="QQD24683.1"/>
    <property type="molecule type" value="Genomic_DNA"/>
</dbReference>
<keyword evidence="2 7" id="KW-0812">Transmembrane</keyword>
<keyword evidence="9" id="KW-1185">Reference proteome</keyword>
<evidence type="ECO:0000256" key="7">
    <source>
        <dbReference type="RuleBase" id="RU362064"/>
    </source>
</evidence>
<proteinExistence type="inferred from homology"/>
<dbReference type="RefSeq" id="WP_228344743.1">
    <property type="nucleotide sequence ID" value="NZ_CP046056.1"/>
</dbReference>
<feature type="transmembrane region" description="Helical" evidence="7">
    <location>
        <begin position="41"/>
        <end position="60"/>
    </location>
</feature>
<keyword evidence="8" id="KW-0969">Cilium</keyword>
<dbReference type="PANTHER" id="PTHR38766">
    <property type="entry name" value="FLAGELLAR PROTEIN FLIO"/>
    <property type="match status" value="1"/>
</dbReference>
<keyword evidence="8" id="KW-0966">Cell projection</keyword>
<accession>A0A9X7UZ67</accession>
<dbReference type="KEGG" id="vcw:GJQ55_09525"/>
<dbReference type="InterPro" id="IPR022781">
    <property type="entry name" value="Flagellar_biosynth_FliO"/>
</dbReference>
<keyword evidence="1 7" id="KW-1003">Cell membrane</keyword>
<dbReference type="Proteomes" id="UP000596074">
    <property type="component" value="Chromosome"/>
</dbReference>
<dbReference type="GO" id="GO:0044781">
    <property type="term" value="P:bacterial-type flagellum organization"/>
    <property type="evidence" value="ECO:0007669"/>
    <property type="project" value="UniProtKB-UniRule"/>
</dbReference>